<dbReference type="GO" id="GO:0004222">
    <property type="term" value="F:metalloendopeptidase activity"/>
    <property type="evidence" value="ECO:0007669"/>
    <property type="project" value="TreeGrafter"/>
</dbReference>
<gene>
    <name evidence="3" type="ORF">H8E80_05695</name>
</gene>
<dbReference type="SUPFAM" id="SSF51261">
    <property type="entry name" value="Duplicated hybrid motif"/>
    <property type="match status" value="1"/>
</dbReference>
<dbReference type="FunFam" id="2.70.70.10:FF:000006">
    <property type="entry name" value="M23 family peptidase"/>
    <property type="match status" value="1"/>
</dbReference>
<protein>
    <submittedName>
        <fullName evidence="3">Peptidoglycan DD-metalloendopeptidase family protein</fullName>
    </submittedName>
</protein>
<comment type="caution">
    <text evidence="3">The sequence shown here is derived from an EMBL/GenBank/DDBJ whole genome shotgun (WGS) entry which is preliminary data.</text>
</comment>
<dbReference type="Proteomes" id="UP000603545">
    <property type="component" value="Unassembled WGS sequence"/>
</dbReference>
<dbReference type="InterPro" id="IPR016047">
    <property type="entry name" value="M23ase_b-sheet_dom"/>
</dbReference>
<evidence type="ECO:0000256" key="1">
    <source>
        <dbReference type="SAM" id="Phobius"/>
    </source>
</evidence>
<keyword evidence="1" id="KW-0812">Transmembrane</keyword>
<proteinExistence type="predicted"/>
<evidence type="ECO:0000313" key="4">
    <source>
        <dbReference type="Proteomes" id="UP000603545"/>
    </source>
</evidence>
<dbReference type="AlphaFoldDB" id="A0A8J6N3H0"/>
<dbReference type="PANTHER" id="PTHR21666:SF270">
    <property type="entry name" value="MUREIN HYDROLASE ACTIVATOR ENVC"/>
    <property type="match status" value="1"/>
</dbReference>
<dbReference type="Gene3D" id="2.70.70.10">
    <property type="entry name" value="Glucose Permease (Domain IIA)"/>
    <property type="match status" value="1"/>
</dbReference>
<organism evidence="3 4">
    <name type="scientific">Candidatus Desulfaltia bathyphila</name>
    <dbReference type="NCBI Taxonomy" id="2841697"/>
    <lineage>
        <taxon>Bacteria</taxon>
        <taxon>Pseudomonadati</taxon>
        <taxon>Thermodesulfobacteriota</taxon>
        <taxon>Desulfobacteria</taxon>
        <taxon>Desulfobacterales</taxon>
        <taxon>Desulfobacterales incertae sedis</taxon>
        <taxon>Candidatus Desulfaltia</taxon>
    </lineage>
</organism>
<feature type="domain" description="M23ase beta-sheet core" evidence="2">
    <location>
        <begin position="208"/>
        <end position="302"/>
    </location>
</feature>
<accession>A0A8J6N3H0</accession>
<dbReference type="PANTHER" id="PTHR21666">
    <property type="entry name" value="PEPTIDASE-RELATED"/>
    <property type="match status" value="1"/>
</dbReference>
<evidence type="ECO:0000313" key="3">
    <source>
        <dbReference type="EMBL" id="MBC8199524.1"/>
    </source>
</evidence>
<dbReference type="InterPro" id="IPR011055">
    <property type="entry name" value="Dup_hybrid_motif"/>
</dbReference>
<reference evidence="3 4" key="1">
    <citation type="submission" date="2020-08" db="EMBL/GenBank/DDBJ databases">
        <title>Bridging the membrane lipid divide: bacteria of the FCB group superphylum have the potential to synthesize archaeal ether lipids.</title>
        <authorList>
            <person name="Villanueva L."/>
            <person name="Von Meijenfeldt F.A.B."/>
            <person name="Westbye A.B."/>
            <person name="Yadav S."/>
            <person name="Hopmans E.C."/>
            <person name="Dutilh B.E."/>
            <person name="Sinninghe Damste J.S."/>
        </authorList>
    </citation>
    <scope>NUCLEOTIDE SEQUENCE [LARGE SCALE GENOMIC DNA]</scope>
    <source>
        <strain evidence="3">NIOZ-UU82</strain>
    </source>
</reference>
<dbReference type="Pfam" id="PF01551">
    <property type="entry name" value="Peptidase_M23"/>
    <property type="match status" value="1"/>
</dbReference>
<dbReference type="CDD" id="cd12797">
    <property type="entry name" value="M23_peptidase"/>
    <property type="match status" value="1"/>
</dbReference>
<evidence type="ECO:0000259" key="2">
    <source>
        <dbReference type="Pfam" id="PF01551"/>
    </source>
</evidence>
<keyword evidence="1" id="KW-0472">Membrane</keyword>
<dbReference type="EMBL" id="JACNLL010000055">
    <property type="protein sequence ID" value="MBC8199524.1"/>
    <property type="molecule type" value="Genomic_DNA"/>
</dbReference>
<feature type="transmembrane region" description="Helical" evidence="1">
    <location>
        <begin position="30"/>
        <end position="49"/>
    </location>
</feature>
<dbReference type="InterPro" id="IPR050570">
    <property type="entry name" value="Cell_wall_metabolism_enzyme"/>
</dbReference>
<keyword evidence="1" id="KW-1133">Transmembrane helix</keyword>
<name>A0A8J6N3H0_9BACT</name>
<sequence>MQRKITFFMLSASGSPIKQVTLSKTFLRFSGLFVAAIIIFFGFVMYDYYDVKLKLSNIRGVESDVPELSDTIISQRKQIKNFADEINSLKLKLVDLNSFEKQIRIVANIEKPADQDNLFGIGGSMPDDLDTQIPLTDKHNSLVREMHEHTRQLDLALINQKQGFESLLKYLEDQRNLLASTPAVRPVSGWTSSRFGYRVSPFTGLREFHKGLDIATRMGTPIIATADGVVTFVGRKGLLGKVIIIDHGHGMVTRYAHLQKTLKKRGESVKRGDAIALVGNSGRTTGSHLHYEVHLNGIPVNPEKYILN</sequence>